<dbReference type="Gene3D" id="1.10.287.110">
    <property type="entry name" value="DnaJ domain"/>
    <property type="match status" value="1"/>
</dbReference>
<sequence length="333" mass="37125">MKLKSLPLLITCMVLSPSLFALTLDELTQQAKQGDAKAQYQLAQRFKTGDGVTQSAKDAFYWLDQAAQNGQLDASIELAQQAVDHSANPGDFAEHFYALIKLAASGDANAQTALAKLYQNEGIADIDPKQLAEVWYHIAAEKSDAASAAYSALLEQQFNQRRAKQIKQFNELEPVSAARPADIQAEQNSAIWYQIALGVSLLISALFALLLLNKKGAPHHSEHEQQISQLQATIHQQNSVMKQQKRQLETLFRQFKKLETQPAAVPKPEPKDHKLGLAASMFGFRANSLPDEKQIKTRYKQLCKIYHPDLKGTDEEMKRLNNALKILLAHVNK</sequence>
<accession>A0A1G7YJV9</accession>
<feature type="chain" id="PRO_5011620714" description="Sel1 repeat-containing protein" evidence="4">
    <location>
        <begin position="22"/>
        <end position="333"/>
    </location>
</feature>
<dbReference type="STRING" id="861298.SAMN04488136_105166"/>
<dbReference type="Pfam" id="PF08238">
    <property type="entry name" value="Sel1"/>
    <property type="match status" value="2"/>
</dbReference>
<keyword evidence="1" id="KW-0143">Chaperone</keyword>
<protein>
    <recommendedName>
        <fullName evidence="7">Sel1 repeat-containing protein</fullName>
    </recommendedName>
</protein>
<keyword evidence="4" id="KW-0732">Signal</keyword>
<dbReference type="PANTHER" id="PTHR11102:SF160">
    <property type="entry name" value="ERAD-ASSOCIATED E3 UBIQUITIN-PROTEIN LIGASE COMPONENT HRD3"/>
    <property type="match status" value="1"/>
</dbReference>
<dbReference type="SUPFAM" id="SSF46565">
    <property type="entry name" value="Chaperone J-domain"/>
    <property type="match status" value="1"/>
</dbReference>
<keyword evidence="6" id="KW-1185">Reference proteome</keyword>
<dbReference type="OrthoDB" id="5906522at2"/>
<dbReference type="RefSeq" id="WP_143015599.1">
    <property type="nucleotide sequence ID" value="NZ_FNDD01000005.1"/>
</dbReference>
<evidence type="ECO:0000256" key="3">
    <source>
        <dbReference type="SAM" id="Phobius"/>
    </source>
</evidence>
<dbReference type="SMART" id="SM00671">
    <property type="entry name" value="SEL1"/>
    <property type="match status" value="2"/>
</dbReference>
<evidence type="ECO:0000256" key="2">
    <source>
        <dbReference type="SAM" id="Coils"/>
    </source>
</evidence>
<keyword evidence="3" id="KW-0812">Transmembrane</keyword>
<keyword evidence="3" id="KW-0472">Membrane</keyword>
<keyword evidence="3" id="KW-1133">Transmembrane helix</keyword>
<evidence type="ECO:0000256" key="4">
    <source>
        <dbReference type="SAM" id="SignalP"/>
    </source>
</evidence>
<dbReference type="InterPro" id="IPR006597">
    <property type="entry name" value="Sel1-like"/>
</dbReference>
<reference evidence="5 6" key="1">
    <citation type="submission" date="2016-10" db="EMBL/GenBank/DDBJ databases">
        <authorList>
            <person name="de Groot N.N."/>
        </authorList>
    </citation>
    <scope>NUCLEOTIDE SEQUENCE [LARGE SCALE GENOMIC DNA]</scope>
    <source>
        <strain evidence="5 6">CGMCC 1.10228</strain>
    </source>
</reference>
<feature type="transmembrane region" description="Helical" evidence="3">
    <location>
        <begin position="191"/>
        <end position="212"/>
    </location>
</feature>
<dbReference type="Gene3D" id="1.25.40.10">
    <property type="entry name" value="Tetratricopeptide repeat domain"/>
    <property type="match status" value="1"/>
</dbReference>
<dbReference type="CDD" id="cd06257">
    <property type="entry name" value="DnaJ"/>
    <property type="match status" value="1"/>
</dbReference>
<feature type="signal peptide" evidence="4">
    <location>
        <begin position="1"/>
        <end position="21"/>
    </location>
</feature>
<dbReference type="PANTHER" id="PTHR11102">
    <property type="entry name" value="SEL-1-LIKE PROTEIN"/>
    <property type="match status" value="1"/>
</dbReference>
<keyword evidence="2" id="KW-0175">Coiled coil</keyword>
<organism evidence="5 6">
    <name type="scientific">Vibrio xiamenensis</name>
    <dbReference type="NCBI Taxonomy" id="861298"/>
    <lineage>
        <taxon>Bacteria</taxon>
        <taxon>Pseudomonadati</taxon>
        <taxon>Pseudomonadota</taxon>
        <taxon>Gammaproteobacteria</taxon>
        <taxon>Vibrionales</taxon>
        <taxon>Vibrionaceae</taxon>
        <taxon>Vibrio</taxon>
    </lineage>
</organism>
<dbReference type="AlphaFoldDB" id="A0A1G7YJV9"/>
<evidence type="ECO:0000256" key="1">
    <source>
        <dbReference type="ARBA" id="ARBA00023186"/>
    </source>
</evidence>
<dbReference type="InterPro" id="IPR036869">
    <property type="entry name" value="J_dom_sf"/>
</dbReference>
<dbReference type="Proteomes" id="UP000198854">
    <property type="component" value="Unassembled WGS sequence"/>
</dbReference>
<dbReference type="InterPro" id="IPR050767">
    <property type="entry name" value="Sel1_AlgK"/>
</dbReference>
<proteinExistence type="predicted"/>
<dbReference type="InterPro" id="IPR001623">
    <property type="entry name" value="DnaJ_domain"/>
</dbReference>
<dbReference type="InterPro" id="IPR011990">
    <property type="entry name" value="TPR-like_helical_dom_sf"/>
</dbReference>
<dbReference type="EMBL" id="FNDD01000005">
    <property type="protein sequence ID" value="SDG96529.1"/>
    <property type="molecule type" value="Genomic_DNA"/>
</dbReference>
<evidence type="ECO:0008006" key="7">
    <source>
        <dbReference type="Google" id="ProtNLM"/>
    </source>
</evidence>
<name>A0A1G7YJV9_9VIBR</name>
<feature type="coiled-coil region" evidence="2">
    <location>
        <begin position="227"/>
        <end position="261"/>
    </location>
</feature>
<evidence type="ECO:0000313" key="5">
    <source>
        <dbReference type="EMBL" id="SDG96529.1"/>
    </source>
</evidence>
<evidence type="ECO:0000313" key="6">
    <source>
        <dbReference type="Proteomes" id="UP000198854"/>
    </source>
</evidence>
<gene>
    <name evidence="5" type="ORF">SAMN04488136_105166</name>
</gene>
<dbReference type="SUPFAM" id="SSF81901">
    <property type="entry name" value="HCP-like"/>
    <property type="match status" value="1"/>
</dbReference>